<dbReference type="Proteomes" id="UP000580839">
    <property type="component" value="Unassembled WGS sequence"/>
</dbReference>
<evidence type="ECO:0000313" key="4">
    <source>
        <dbReference type="Proteomes" id="UP000580839"/>
    </source>
</evidence>
<evidence type="ECO:0000256" key="1">
    <source>
        <dbReference type="SAM" id="MobiDB-lite"/>
    </source>
</evidence>
<name>A0A849SN07_UNCEI</name>
<dbReference type="PROSITE" id="PS00430">
    <property type="entry name" value="TONB_DEPENDENT_REC_1"/>
    <property type="match status" value="1"/>
</dbReference>
<evidence type="ECO:0000313" key="3">
    <source>
        <dbReference type="EMBL" id="NOT33265.1"/>
    </source>
</evidence>
<evidence type="ECO:0000256" key="2">
    <source>
        <dbReference type="SAM" id="SignalP"/>
    </source>
</evidence>
<comment type="caution">
    <text evidence="3">The sequence shown here is derived from an EMBL/GenBank/DDBJ whole genome shotgun (WGS) entry which is preliminary data.</text>
</comment>
<protein>
    <recommendedName>
        <fullName evidence="5">DUF3108 domain-containing protein</fullName>
    </recommendedName>
</protein>
<dbReference type="AlphaFoldDB" id="A0A849SN07"/>
<gene>
    <name evidence="3" type="ORF">HOP12_03750</name>
</gene>
<feature type="signal peptide" evidence="2">
    <location>
        <begin position="1"/>
        <end position="30"/>
    </location>
</feature>
<sequence length="271" mass="29715">MISTVRLRMRMLALAALAIAVAATAPFAAAQESGATPGSRLLDKGTFLISLRGKLLGRENFAIDVAGDSMVVRATSIVSHRIDGVDQQVKKLLNMTVSRDDYALRNYLSNERVGGHERIRGISLSSDTVFTIFKEVDGRGIGTAYPMPPGRVYVLESQLYTLMYYIALSLHSQPFDVRPINIVTLADRDTTAEAQVARLPSEPLRWGGKSVTASHLQFRQEPLVFDLWLDRQGRLLLMTHTGTGLRIEREAATTTPRPRTPAAAKSPSKPG</sequence>
<feature type="region of interest" description="Disordered" evidence="1">
    <location>
        <begin position="247"/>
        <end position="271"/>
    </location>
</feature>
<dbReference type="InterPro" id="IPR010916">
    <property type="entry name" value="TonB_box_CS"/>
</dbReference>
<keyword evidence="2" id="KW-0732">Signal</keyword>
<dbReference type="EMBL" id="JABFRW010000036">
    <property type="protein sequence ID" value="NOT33265.1"/>
    <property type="molecule type" value="Genomic_DNA"/>
</dbReference>
<organism evidence="3 4">
    <name type="scientific">Eiseniibacteriota bacterium</name>
    <dbReference type="NCBI Taxonomy" id="2212470"/>
    <lineage>
        <taxon>Bacteria</taxon>
        <taxon>Candidatus Eiseniibacteriota</taxon>
    </lineage>
</organism>
<evidence type="ECO:0008006" key="5">
    <source>
        <dbReference type="Google" id="ProtNLM"/>
    </source>
</evidence>
<feature type="chain" id="PRO_5032441340" description="DUF3108 domain-containing protein" evidence="2">
    <location>
        <begin position="31"/>
        <end position="271"/>
    </location>
</feature>
<feature type="compositionally biased region" description="Low complexity" evidence="1">
    <location>
        <begin position="252"/>
        <end position="271"/>
    </location>
</feature>
<proteinExistence type="predicted"/>
<accession>A0A849SN07</accession>
<reference evidence="3 4" key="1">
    <citation type="submission" date="2020-04" db="EMBL/GenBank/DDBJ databases">
        <title>Metagenomic profiling of ammonia- and methane-oxidizing microorganisms in a Dutch drinking water treatment plant.</title>
        <authorList>
            <person name="Poghosyan L."/>
            <person name="Leucker S."/>
        </authorList>
    </citation>
    <scope>NUCLEOTIDE SEQUENCE [LARGE SCALE GENOMIC DNA]</scope>
    <source>
        <strain evidence="3">S-RSF-IL-03</strain>
    </source>
</reference>